<keyword evidence="3" id="KW-1185">Reference proteome</keyword>
<dbReference type="Gene3D" id="3.30.2020.10">
    <property type="entry name" value="NE0471-like N-terminal domain"/>
    <property type="match status" value="1"/>
</dbReference>
<dbReference type="Pfam" id="PF10387">
    <property type="entry name" value="DUF2442"/>
    <property type="match status" value="1"/>
</dbReference>
<dbReference type="EMBL" id="FPLJ01000116">
    <property type="protein sequence ID" value="SGZ01898.1"/>
    <property type="molecule type" value="Genomic_DNA"/>
</dbReference>
<sequence length="93" mass="10580">MGLFDVSNYITKGTFKELSNETYLKLVEVDDSSMGICWPNGQDFSADTLECELDIINSHIWDSFFKAEESASDDFMIERECTIKDLLKATGKH</sequence>
<dbReference type="SUPFAM" id="SSF143880">
    <property type="entry name" value="NE0471 N-terminal domain-like"/>
    <property type="match status" value="1"/>
</dbReference>
<accession>A0ABY1HL61</accession>
<organism evidence="2 3">
    <name type="scientific">Moritella viscosa</name>
    <dbReference type="NCBI Taxonomy" id="80854"/>
    <lineage>
        <taxon>Bacteria</taxon>
        <taxon>Pseudomonadati</taxon>
        <taxon>Pseudomonadota</taxon>
        <taxon>Gammaproteobacteria</taxon>
        <taxon>Alteromonadales</taxon>
        <taxon>Moritellaceae</taxon>
        <taxon>Moritella</taxon>
    </lineage>
</organism>
<dbReference type="InterPro" id="IPR018841">
    <property type="entry name" value="DUF2442"/>
</dbReference>
<evidence type="ECO:0000313" key="1">
    <source>
        <dbReference type="EMBL" id="SGY85506.1"/>
    </source>
</evidence>
<dbReference type="EMBL" id="FPLJ01000025">
    <property type="protein sequence ID" value="SGY85506.1"/>
    <property type="molecule type" value="Genomic_DNA"/>
</dbReference>
<dbReference type="Proteomes" id="UP000182660">
    <property type="component" value="Unassembled WGS sequence"/>
</dbReference>
<dbReference type="InterPro" id="IPR036782">
    <property type="entry name" value="NE0471-like_N"/>
</dbReference>
<proteinExistence type="predicted"/>
<evidence type="ECO:0000313" key="2">
    <source>
        <dbReference type="EMBL" id="SGZ01898.1"/>
    </source>
</evidence>
<evidence type="ECO:0008006" key="4">
    <source>
        <dbReference type="Google" id="ProtNLM"/>
    </source>
</evidence>
<gene>
    <name evidence="1" type="ORF">MT2528_0856</name>
    <name evidence="2" type="ORF">MT2528_4309</name>
</gene>
<comment type="caution">
    <text evidence="2">The sequence shown here is derived from an EMBL/GenBank/DDBJ whole genome shotgun (WGS) entry which is preliminary data.</text>
</comment>
<name>A0ABY1HL61_9GAMM</name>
<protein>
    <recommendedName>
        <fullName evidence="4">DUF2442 domain-containing protein</fullName>
    </recommendedName>
</protein>
<reference evidence="2 3" key="1">
    <citation type="submission" date="2016-11" db="EMBL/GenBank/DDBJ databases">
        <authorList>
            <person name="Klemetsen T."/>
        </authorList>
    </citation>
    <scope>NUCLEOTIDE SEQUENCE [LARGE SCALE GENOMIC DNA]</scope>
    <source>
        <strain evidence="2">MT 2528</strain>
    </source>
</reference>
<evidence type="ECO:0000313" key="3">
    <source>
        <dbReference type="Proteomes" id="UP000182660"/>
    </source>
</evidence>